<evidence type="ECO:0000313" key="2">
    <source>
        <dbReference type="Proteomes" id="UP001181693"/>
    </source>
</evidence>
<organism evidence="1 2">
    <name type="scientific">Pyxicephalus adspersus</name>
    <name type="common">African bullfrog</name>
    <dbReference type="NCBI Taxonomy" id="30357"/>
    <lineage>
        <taxon>Eukaryota</taxon>
        <taxon>Metazoa</taxon>
        <taxon>Chordata</taxon>
        <taxon>Craniata</taxon>
        <taxon>Vertebrata</taxon>
        <taxon>Euteleostomi</taxon>
        <taxon>Amphibia</taxon>
        <taxon>Batrachia</taxon>
        <taxon>Anura</taxon>
        <taxon>Neobatrachia</taxon>
        <taxon>Ranoidea</taxon>
        <taxon>Pyxicephalidae</taxon>
        <taxon>Pyxicephalinae</taxon>
        <taxon>Pyxicephalus</taxon>
    </lineage>
</organism>
<keyword evidence="2" id="KW-1185">Reference proteome</keyword>
<gene>
    <name evidence="1" type="ORF">GDO54_015807</name>
</gene>
<comment type="caution">
    <text evidence="1">The sequence shown here is derived from an EMBL/GenBank/DDBJ whole genome shotgun (WGS) entry which is preliminary data.</text>
</comment>
<protein>
    <submittedName>
        <fullName evidence="1">Uncharacterized protein</fullName>
    </submittedName>
</protein>
<name>A0AAV3A120_PYXAD</name>
<dbReference type="EMBL" id="DYDO01000008">
    <property type="protein sequence ID" value="DBA20067.1"/>
    <property type="molecule type" value="Genomic_DNA"/>
</dbReference>
<proteinExistence type="predicted"/>
<reference evidence="1" key="1">
    <citation type="thesis" date="2020" institute="ProQuest LLC" country="789 East Eisenhower Parkway, Ann Arbor, MI, USA">
        <title>Comparative Genomics and Chromosome Evolution.</title>
        <authorList>
            <person name="Mudd A.B."/>
        </authorList>
    </citation>
    <scope>NUCLEOTIDE SEQUENCE</scope>
    <source>
        <strain evidence="1">1538</strain>
        <tissue evidence="1">Blood</tissue>
    </source>
</reference>
<sequence>MSGSTIPQNDFQLQTFVCCLTRINTRILAVLITEVNMARLLRKWVKENPVIYTAMLSGYHYVNFLKRRLNSTRFVYDCITTMKWSRYI</sequence>
<accession>A0AAV3A120</accession>
<dbReference type="AlphaFoldDB" id="A0AAV3A120"/>
<dbReference type="Proteomes" id="UP001181693">
    <property type="component" value="Unassembled WGS sequence"/>
</dbReference>
<evidence type="ECO:0000313" key="1">
    <source>
        <dbReference type="EMBL" id="DBA20067.1"/>
    </source>
</evidence>